<dbReference type="InterPro" id="IPR036890">
    <property type="entry name" value="HATPase_C_sf"/>
</dbReference>
<evidence type="ECO:0000259" key="9">
    <source>
        <dbReference type="PROSITE" id="PS50110"/>
    </source>
</evidence>
<evidence type="ECO:0000256" key="5">
    <source>
        <dbReference type="ARBA" id="ARBA00022777"/>
    </source>
</evidence>
<dbReference type="PROSITE" id="PS50109">
    <property type="entry name" value="HIS_KIN"/>
    <property type="match status" value="1"/>
</dbReference>
<keyword evidence="11" id="KW-1185">Reference proteome</keyword>
<organism evidence="10 11">
    <name type="scientific">Aerosakkonema funiforme FACHB-1375</name>
    <dbReference type="NCBI Taxonomy" id="2949571"/>
    <lineage>
        <taxon>Bacteria</taxon>
        <taxon>Bacillati</taxon>
        <taxon>Cyanobacteriota</taxon>
        <taxon>Cyanophyceae</taxon>
        <taxon>Oscillatoriophycideae</taxon>
        <taxon>Aerosakkonematales</taxon>
        <taxon>Aerosakkonemataceae</taxon>
        <taxon>Aerosakkonema</taxon>
    </lineage>
</organism>
<dbReference type="AlphaFoldDB" id="A0A926ZFS2"/>
<dbReference type="Pfam" id="PF00512">
    <property type="entry name" value="HisKA"/>
    <property type="match status" value="1"/>
</dbReference>
<evidence type="ECO:0000256" key="3">
    <source>
        <dbReference type="ARBA" id="ARBA00022553"/>
    </source>
</evidence>
<dbReference type="InterPro" id="IPR005467">
    <property type="entry name" value="His_kinase_dom"/>
</dbReference>
<dbReference type="InterPro" id="IPR001789">
    <property type="entry name" value="Sig_transdc_resp-reg_receiver"/>
</dbReference>
<dbReference type="PRINTS" id="PR00344">
    <property type="entry name" value="BCTRLSENSOR"/>
</dbReference>
<dbReference type="SUPFAM" id="SSF52172">
    <property type="entry name" value="CheY-like"/>
    <property type="match status" value="1"/>
</dbReference>
<evidence type="ECO:0000313" key="10">
    <source>
        <dbReference type="EMBL" id="MBD2181145.1"/>
    </source>
</evidence>
<dbReference type="Gene3D" id="3.40.50.2300">
    <property type="match status" value="1"/>
</dbReference>
<reference evidence="10" key="1">
    <citation type="journal article" date="2015" name="ISME J.">
        <title>Draft Genome Sequence of Streptomyces incarnatus NRRL8089, which Produces the Nucleoside Antibiotic Sinefungin.</title>
        <authorList>
            <person name="Oshima K."/>
            <person name="Hattori M."/>
            <person name="Shimizu H."/>
            <person name="Fukuda K."/>
            <person name="Nemoto M."/>
            <person name="Inagaki K."/>
            <person name="Tamura T."/>
        </authorList>
    </citation>
    <scope>NUCLEOTIDE SEQUENCE</scope>
    <source>
        <strain evidence="10">FACHB-1375</strain>
    </source>
</reference>
<dbReference type="SMART" id="SM00387">
    <property type="entry name" value="HATPase_c"/>
    <property type="match status" value="1"/>
</dbReference>
<keyword evidence="5 10" id="KW-0418">Kinase</keyword>
<dbReference type="InterPro" id="IPR003661">
    <property type="entry name" value="HisK_dim/P_dom"/>
</dbReference>
<comment type="caution">
    <text evidence="10">The sequence shown here is derived from an EMBL/GenBank/DDBJ whole genome shotgun (WGS) entry which is preliminary data.</text>
</comment>
<evidence type="ECO:0000259" key="8">
    <source>
        <dbReference type="PROSITE" id="PS50109"/>
    </source>
</evidence>
<evidence type="ECO:0000256" key="2">
    <source>
        <dbReference type="ARBA" id="ARBA00012438"/>
    </source>
</evidence>
<proteinExistence type="predicted"/>
<comment type="catalytic activity">
    <reaction evidence="1">
        <text>ATP + protein L-histidine = ADP + protein N-phospho-L-histidine.</text>
        <dbReference type="EC" id="2.7.13.3"/>
    </reaction>
</comment>
<dbReference type="InterPro" id="IPR036097">
    <property type="entry name" value="HisK_dim/P_sf"/>
</dbReference>
<evidence type="ECO:0000256" key="7">
    <source>
        <dbReference type="PROSITE-ProRule" id="PRU00169"/>
    </source>
</evidence>
<dbReference type="InterPro" id="IPR050736">
    <property type="entry name" value="Sensor_HK_Regulatory"/>
</dbReference>
<evidence type="ECO:0000256" key="6">
    <source>
        <dbReference type="ARBA" id="ARBA00023012"/>
    </source>
</evidence>
<protein>
    <recommendedName>
        <fullName evidence="2">histidine kinase</fullName>
        <ecNumber evidence="2">2.7.13.3</ecNumber>
    </recommendedName>
</protein>
<dbReference type="CDD" id="cd00075">
    <property type="entry name" value="HATPase"/>
    <property type="match status" value="1"/>
</dbReference>
<keyword evidence="6" id="KW-0902">Two-component regulatory system</keyword>
<dbReference type="Proteomes" id="UP000641646">
    <property type="component" value="Unassembled WGS sequence"/>
</dbReference>
<dbReference type="InterPro" id="IPR011006">
    <property type="entry name" value="CheY-like_superfamily"/>
</dbReference>
<keyword evidence="4" id="KW-0808">Transferase</keyword>
<dbReference type="SMART" id="SM00448">
    <property type="entry name" value="REC"/>
    <property type="match status" value="1"/>
</dbReference>
<dbReference type="PROSITE" id="PS50110">
    <property type="entry name" value="RESPONSE_REGULATORY"/>
    <property type="match status" value="1"/>
</dbReference>
<gene>
    <name evidence="10" type="ORF">H6G03_08530</name>
</gene>
<dbReference type="SUPFAM" id="SSF47384">
    <property type="entry name" value="Homodimeric domain of signal transducing histidine kinase"/>
    <property type="match status" value="1"/>
</dbReference>
<dbReference type="InterPro" id="IPR004358">
    <property type="entry name" value="Sig_transdc_His_kin-like_C"/>
</dbReference>
<evidence type="ECO:0000313" key="11">
    <source>
        <dbReference type="Proteomes" id="UP000641646"/>
    </source>
</evidence>
<dbReference type="Pfam" id="PF02518">
    <property type="entry name" value="HATPase_c"/>
    <property type="match status" value="1"/>
</dbReference>
<dbReference type="SMART" id="SM00388">
    <property type="entry name" value="HisKA"/>
    <property type="match status" value="1"/>
</dbReference>
<name>A0A926ZFS2_9CYAN</name>
<dbReference type="Gene3D" id="1.10.287.130">
    <property type="match status" value="1"/>
</dbReference>
<dbReference type="CDD" id="cd00082">
    <property type="entry name" value="HisKA"/>
    <property type="match status" value="1"/>
</dbReference>
<dbReference type="EMBL" id="JACJPW010000016">
    <property type="protein sequence ID" value="MBD2181145.1"/>
    <property type="molecule type" value="Genomic_DNA"/>
</dbReference>
<dbReference type="GO" id="GO:0000155">
    <property type="term" value="F:phosphorelay sensor kinase activity"/>
    <property type="evidence" value="ECO:0007669"/>
    <property type="project" value="InterPro"/>
</dbReference>
<dbReference type="InterPro" id="IPR003594">
    <property type="entry name" value="HATPase_dom"/>
</dbReference>
<evidence type="ECO:0000256" key="1">
    <source>
        <dbReference type="ARBA" id="ARBA00000085"/>
    </source>
</evidence>
<accession>A0A926ZFS2</accession>
<dbReference type="Pfam" id="PF00072">
    <property type="entry name" value="Response_reg"/>
    <property type="match status" value="1"/>
</dbReference>
<keyword evidence="3 7" id="KW-0597">Phosphoprotein</keyword>
<dbReference type="PANTHER" id="PTHR43711">
    <property type="entry name" value="TWO-COMPONENT HISTIDINE KINASE"/>
    <property type="match status" value="1"/>
</dbReference>
<dbReference type="RefSeq" id="WP_190463906.1">
    <property type="nucleotide sequence ID" value="NZ_JACJPW010000016.1"/>
</dbReference>
<feature type="modified residue" description="4-aspartylphosphate" evidence="7">
    <location>
        <position position="59"/>
    </location>
</feature>
<sequence>MSASSVKILLIEDNLAEARLLQEFLKQAKFKHFSLVHVKRLREALHRLAEDYFDVILLDLTLPDSQGLGSIAPLNKLAPSLPIVVLTNMNDDELAIEAVRQGAQDYLVKRQVNGELLARSLCYAIERKQASESLRKVNETLEMRVRERTAELLKANEINQIKSEFVSMISHDFRNPLNAILLAAGLLEDKEHRLSEEKKLSHFQLIRSAIKDMAQLLDEVLLISKADAGKLRWDPIPLNLDAFCYQMVEQLQLVANEKYEIIFTSQGEFDDTLWDETLLRHILANLLGNAIKYSPGGGTIRFELIAEEKAVVFRIEDRGIGIPPADLEEIFQPFHRARNVGKISGTGLGLAIVKKCVEAHGGDIFVDSELGKGTTFTVILPSLSEATHSSSYAVTQASGSL</sequence>
<dbReference type="SUPFAM" id="SSF55874">
    <property type="entry name" value="ATPase domain of HSP90 chaperone/DNA topoisomerase II/histidine kinase"/>
    <property type="match status" value="1"/>
</dbReference>
<reference evidence="10" key="2">
    <citation type="submission" date="2020-08" db="EMBL/GenBank/DDBJ databases">
        <authorList>
            <person name="Chen M."/>
            <person name="Teng W."/>
            <person name="Zhao L."/>
            <person name="Hu C."/>
            <person name="Zhou Y."/>
            <person name="Han B."/>
            <person name="Song L."/>
            <person name="Shu W."/>
        </authorList>
    </citation>
    <scope>NUCLEOTIDE SEQUENCE</scope>
    <source>
        <strain evidence="10">FACHB-1375</strain>
    </source>
</reference>
<dbReference type="Gene3D" id="3.30.565.10">
    <property type="entry name" value="Histidine kinase-like ATPase, C-terminal domain"/>
    <property type="match status" value="1"/>
</dbReference>
<dbReference type="PANTHER" id="PTHR43711:SF26">
    <property type="entry name" value="SENSOR HISTIDINE KINASE RCSC"/>
    <property type="match status" value="1"/>
</dbReference>
<feature type="domain" description="Response regulatory" evidence="9">
    <location>
        <begin position="7"/>
        <end position="124"/>
    </location>
</feature>
<feature type="domain" description="Histidine kinase" evidence="8">
    <location>
        <begin position="168"/>
        <end position="384"/>
    </location>
</feature>
<dbReference type="EC" id="2.7.13.3" evidence="2"/>
<evidence type="ECO:0000256" key="4">
    <source>
        <dbReference type="ARBA" id="ARBA00022679"/>
    </source>
</evidence>
<dbReference type="FunFam" id="3.30.565.10:FF:000006">
    <property type="entry name" value="Sensor histidine kinase WalK"/>
    <property type="match status" value="1"/>
</dbReference>